<accession>A0A3P8AGB9</accession>
<feature type="compositionally biased region" description="Low complexity" evidence="1">
    <location>
        <begin position="33"/>
        <end position="45"/>
    </location>
</feature>
<evidence type="ECO:0000313" key="2">
    <source>
        <dbReference type="EMBL" id="VDP02830.1"/>
    </source>
</evidence>
<protein>
    <submittedName>
        <fullName evidence="2 4">Uncharacterized protein</fullName>
    </submittedName>
</protein>
<gene>
    <name evidence="2" type="ORF">HPBE_LOCUS15456</name>
</gene>
<dbReference type="EMBL" id="UZAH01028863">
    <property type="protein sequence ID" value="VDP02830.1"/>
    <property type="molecule type" value="Genomic_DNA"/>
</dbReference>
<keyword evidence="3" id="KW-1185">Reference proteome</keyword>
<feature type="region of interest" description="Disordered" evidence="1">
    <location>
        <begin position="1"/>
        <end position="53"/>
    </location>
</feature>
<evidence type="ECO:0000313" key="3">
    <source>
        <dbReference type="Proteomes" id="UP000050761"/>
    </source>
</evidence>
<dbReference type="Proteomes" id="UP000050761">
    <property type="component" value="Unassembled WGS sequence"/>
</dbReference>
<reference evidence="2 3" key="1">
    <citation type="submission" date="2018-11" db="EMBL/GenBank/DDBJ databases">
        <authorList>
            <consortium name="Pathogen Informatics"/>
        </authorList>
    </citation>
    <scope>NUCLEOTIDE SEQUENCE [LARGE SCALE GENOMIC DNA]</scope>
</reference>
<dbReference type="WBParaSite" id="HPBE_0001545701-mRNA-1">
    <property type="protein sequence ID" value="HPBE_0001545701-mRNA-1"/>
    <property type="gene ID" value="HPBE_0001545701"/>
</dbReference>
<accession>A0A183G2E1</accession>
<dbReference type="AlphaFoldDB" id="A0A183G2E1"/>
<evidence type="ECO:0000256" key="1">
    <source>
        <dbReference type="SAM" id="MobiDB-lite"/>
    </source>
</evidence>
<evidence type="ECO:0000313" key="4">
    <source>
        <dbReference type="WBParaSite" id="HPBE_0001545701-mRNA-1"/>
    </source>
</evidence>
<organism evidence="3 4">
    <name type="scientific">Heligmosomoides polygyrus</name>
    <name type="common">Parasitic roundworm</name>
    <dbReference type="NCBI Taxonomy" id="6339"/>
    <lineage>
        <taxon>Eukaryota</taxon>
        <taxon>Metazoa</taxon>
        <taxon>Ecdysozoa</taxon>
        <taxon>Nematoda</taxon>
        <taxon>Chromadorea</taxon>
        <taxon>Rhabditida</taxon>
        <taxon>Rhabditina</taxon>
        <taxon>Rhabditomorpha</taxon>
        <taxon>Strongyloidea</taxon>
        <taxon>Heligmosomidae</taxon>
        <taxon>Heligmosomoides</taxon>
    </lineage>
</organism>
<name>A0A183G2E1_HELPZ</name>
<sequence length="100" mass="10269">MLAGTDKQIARPAASIPSLMTEQDADRSLPGRAGAAHAAQGATAQEVRRRAVSGDGRAAAAVTKRITGGCHLAAGPAEGSLKRSCSKHDTARVLLRTNRP</sequence>
<reference evidence="4" key="2">
    <citation type="submission" date="2019-09" db="UniProtKB">
        <authorList>
            <consortium name="WormBaseParasite"/>
        </authorList>
    </citation>
    <scope>IDENTIFICATION</scope>
</reference>
<proteinExistence type="predicted"/>